<name>Q2J7X9_FRACC</name>
<dbReference type="GO" id="GO:0005524">
    <property type="term" value="F:ATP binding"/>
    <property type="evidence" value="ECO:0007669"/>
    <property type="project" value="UniProtKB-UniRule"/>
</dbReference>
<keyword evidence="2" id="KW-0677">Repeat</keyword>
<evidence type="ECO:0000256" key="2">
    <source>
        <dbReference type="ARBA" id="ARBA00022737"/>
    </source>
</evidence>
<dbReference type="PANTHER" id="PTHR19879">
    <property type="entry name" value="TRANSCRIPTION INITIATION FACTOR TFIID"/>
    <property type="match status" value="1"/>
</dbReference>
<evidence type="ECO:0000256" key="1">
    <source>
        <dbReference type="ARBA" id="ARBA00022574"/>
    </source>
</evidence>
<evidence type="ECO:0000313" key="11">
    <source>
        <dbReference type="Proteomes" id="UP000001937"/>
    </source>
</evidence>
<keyword evidence="1 5" id="KW-0853">WD repeat</keyword>
<dbReference type="InterPro" id="IPR011009">
    <property type="entry name" value="Kinase-like_dom_sf"/>
</dbReference>
<dbReference type="HOGENOM" id="CLU_000288_135_4_11"/>
<sequence>MSAREGQVPAGGGGRGFADRAATVAVTTPDGSVPWDVANSRATPLLDSDPVTVGTYQLVARLGQGGMGIVYLGRSRDGRPVAVKVVRTDLARQPEFLARFRREAEVAQRVARFCTAEVLEVDVEADRPYLVTEFIDGPTLADAIAANGPMAEADLERLAISVAAALTAIHAAGMIHRDLKPSNVLLSRLGPRVIDFGIARAMDSTTSLTTSTGLIGTPAFMAPEQARGALVTAAADIFAWGGVVTFAGTGIGPFGKATTPVLLYRAVHEAPKIDGLPDGLRSIVAKTMSKEPADRPTASDLYQSLLGLSNVDEAVRGEAGPTAVTVVTDPPVKPPARMDAGASRTPSDSVGSVGSANPAMPPPSDDILSPLDLSPLDRPAPGRGYPEGGEPKQQQRQRRGRWQRRTVVSLVASLCAVAVAVTATLMFVTHKDPASVPESIEVSRRLASEAAAASTTQPQLARQLALAAYRVEPTEEAQRSLIENFGGVEINTLVGHTERVIGVRFSPNGRMLVTGSDDSTVRLWDISNPMATRPLAVIPGDSGTFLQGGFSADGRLLSTSTDDHIVRLWDISVPERPRSLAVLRDVNNSVAFAVGGKTMATAGTDNTAKLWDITDPHQPRLAATLVGHTDWVNTVAFSPDGRMLATGSHDRTIRLWDVSTPTRPTPLAILNGHENAVLGLAFRPDGRILGSTSADRSARLWDIATPTEPKMLYTFTDRSDWVSSVAFRVDLHLMGTTARKAARLWDISDPRNPRPVGGLLGHTATVRRVQFSPDGTLAATSGDDNTARLWDIDPAHIAKRACTDPTAVMSEAEWERHAPQIPYPSRCP</sequence>
<feature type="compositionally biased region" description="Low complexity" evidence="7">
    <location>
        <begin position="365"/>
        <end position="381"/>
    </location>
</feature>
<dbReference type="PROSITE" id="PS00108">
    <property type="entry name" value="PROTEIN_KINASE_ST"/>
    <property type="match status" value="1"/>
</dbReference>
<dbReference type="InterPro" id="IPR000719">
    <property type="entry name" value="Prot_kinase_dom"/>
</dbReference>
<dbReference type="PROSITE" id="PS00678">
    <property type="entry name" value="WD_REPEATS_1"/>
    <property type="match status" value="6"/>
</dbReference>
<dbReference type="PROSITE" id="PS50294">
    <property type="entry name" value="WD_REPEATS_REGION"/>
    <property type="match status" value="4"/>
</dbReference>
<keyword evidence="4 6" id="KW-0067">ATP-binding</keyword>
<dbReference type="STRING" id="106370.Francci3_3256"/>
<protein>
    <submittedName>
        <fullName evidence="10">Serine/threonine protein kinase with WD40 repeats</fullName>
    </submittedName>
</protein>
<dbReference type="PANTHER" id="PTHR19879:SF9">
    <property type="entry name" value="TRANSCRIPTION INITIATION FACTOR TFIID SUBUNIT 5"/>
    <property type="match status" value="1"/>
</dbReference>
<dbReference type="EMBL" id="CP000249">
    <property type="protein sequence ID" value="ABD12613.1"/>
    <property type="molecule type" value="Genomic_DNA"/>
</dbReference>
<keyword evidence="11" id="KW-1185">Reference proteome</keyword>
<accession>Q2J7X9</accession>
<dbReference type="SUPFAM" id="SSF56112">
    <property type="entry name" value="Protein kinase-like (PK-like)"/>
    <property type="match status" value="1"/>
</dbReference>
<dbReference type="InterPro" id="IPR017441">
    <property type="entry name" value="Protein_kinase_ATP_BS"/>
</dbReference>
<evidence type="ECO:0000259" key="9">
    <source>
        <dbReference type="PROSITE" id="PS50011"/>
    </source>
</evidence>
<dbReference type="OrthoDB" id="3202712at2"/>
<dbReference type="InterPro" id="IPR036322">
    <property type="entry name" value="WD40_repeat_dom_sf"/>
</dbReference>
<dbReference type="CDD" id="cd14014">
    <property type="entry name" value="STKc_PknB_like"/>
    <property type="match status" value="1"/>
</dbReference>
<feature type="compositionally biased region" description="Polar residues" evidence="7">
    <location>
        <begin position="344"/>
        <end position="355"/>
    </location>
</feature>
<evidence type="ECO:0000256" key="4">
    <source>
        <dbReference type="ARBA" id="ARBA00022840"/>
    </source>
</evidence>
<dbReference type="Gene3D" id="2.130.10.10">
    <property type="entry name" value="YVTN repeat-like/Quinoprotein amine dehydrogenase"/>
    <property type="match status" value="2"/>
</dbReference>
<feature type="region of interest" description="Disordered" evidence="7">
    <location>
        <begin position="321"/>
        <end position="402"/>
    </location>
</feature>
<feature type="repeat" description="WD" evidence="5">
    <location>
        <begin position="625"/>
        <end position="660"/>
    </location>
</feature>
<keyword evidence="8" id="KW-0472">Membrane</keyword>
<evidence type="ECO:0000313" key="10">
    <source>
        <dbReference type="EMBL" id="ABD12613.1"/>
    </source>
</evidence>
<evidence type="ECO:0000256" key="8">
    <source>
        <dbReference type="SAM" id="Phobius"/>
    </source>
</evidence>
<keyword evidence="10" id="KW-0808">Transferase</keyword>
<organism evidence="10 11">
    <name type="scientific">Frankia casuarinae (strain DSM 45818 / CECT 9043 / HFP020203 / CcI3)</name>
    <dbReference type="NCBI Taxonomy" id="106370"/>
    <lineage>
        <taxon>Bacteria</taxon>
        <taxon>Bacillati</taxon>
        <taxon>Actinomycetota</taxon>
        <taxon>Actinomycetes</taxon>
        <taxon>Frankiales</taxon>
        <taxon>Frankiaceae</taxon>
        <taxon>Frankia</taxon>
    </lineage>
</organism>
<dbReference type="PROSITE" id="PS50011">
    <property type="entry name" value="PROTEIN_KINASE_DOM"/>
    <property type="match status" value="1"/>
</dbReference>
<feature type="repeat" description="WD" evidence="5">
    <location>
        <begin position="759"/>
        <end position="800"/>
    </location>
</feature>
<dbReference type="InterPro" id="IPR001680">
    <property type="entry name" value="WD40_rpt"/>
</dbReference>
<feature type="binding site" evidence="6">
    <location>
        <position position="84"/>
    </location>
    <ligand>
        <name>ATP</name>
        <dbReference type="ChEBI" id="CHEBI:30616"/>
    </ligand>
</feature>
<feature type="repeat" description="WD" evidence="5">
    <location>
        <begin position="493"/>
        <end position="534"/>
    </location>
</feature>
<keyword evidence="3 6" id="KW-0547">Nucleotide-binding</keyword>
<keyword evidence="8" id="KW-1133">Transmembrane helix</keyword>
<keyword evidence="10" id="KW-0418">Kinase</keyword>
<dbReference type="eggNOG" id="COG2319">
    <property type="taxonomic scope" value="Bacteria"/>
</dbReference>
<feature type="compositionally biased region" description="Low complexity" evidence="7">
    <location>
        <begin position="321"/>
        <end position="330"/>
    </location>
</feature>
<feature type="transmembrane region" description="Helical" evidence="8">
    <location>
        <begin position="406"/>
        <end position="428"/>
    </location>
</feature>
<dbReference type="PROSITE" id="PS50082">
    <property type="entry name" value="WD_REPEATS_2"/>
    <property type="match status" value="6"/>
</dbReference>
<dbReference type="Proteomes" id="UP000001937">
    <property type="component" value="Chromosome"/>
</dbReference>
<dbReference type="InterPro" id="IPR015943">
    <property type="entry name" value="WD40/YVTN_repeat-like_dom_sf"/>
</dbReference>
<keyword evidence="10" id="KW-0723">Serine/threonine-protein kinase</keyword>
<dbReference type="SMART" id="SM00220">
    <property type="entry name" value="S_TKc"/>
    <property type="match status" value="1"/>
</dbReference>
<dbReference type="Pfam" id="PF00400">
    <property type="entry name" value="WD40"/>
    <property type="match status" value="6"/>
</dbReference>
<feature type="repeat" description="WD" evidence="5">
    <location>
        <begin position="589"/>
        <end position="613"/>
    </location>
</feature>
<dbReference type="InterPro" id="IPR020472">
    <property type="entry name" value="WD40_PAC1"/>
</dbReference>
<keyword evidence="8" id="KW-0812">Transmembrane</keyword>
<proteinExistence type="predicted"/>
<dbReference type="AlphaFoldDB" id="Q2J7X9"/>
<dbReference type="PRINTS" id="PR00320">
    <property type="entry name" value="GPROTEINBRPT"/>
</dbReference>
<dbReference type="Gene3D" id="1.10.510.10">
    <property type="entry name" value="Transferase(Phosphotransferase) domain 1"/>
    <property type="match status" value="1"/>
</dbReference>
<evidence type="ECO:0000256" key="3">
    <source>
        <dbReference type="ARBA" id="ARBA00022741"/>
    </source>
</evidence>
<feature type="repeat" description="WD" evidence="5">
    <location>
        <begin position="538"/>
        <end position="579"/>
    </location>
</feature>
<feature type="repeat" description="WD" evidence="5">
    <location>
        <begin position="670"/>
        <end position="711"/>
    </location>
</feature>
<dbReference type="PhylomeDB" id="Q2J7X9"/>
<reference evidence="10 11" key="1">
    <citation type="journal article" date="2007" name="Genome Res.">
        <title>Genome characteristics of facultatively symbiotic Frankia sp. strains reflect host range and host plant biogeography.</title>
        <authorList>
            <person name="Normand P."/>
            <person name="Lapierre P."/>
            <person name="Tisa L.S."/>
            <person name="Gogarten J.P."/>
            <person name="Alloisio N."/>
            <person name="Bagnarol E."/>
            <person name="Bassi C.A."/>
            <person name="Berry A.M."/>
            <person name="Bickhart D.M."/>
            <person name="Choisne N."/>
            <person name="Couloux A."/>
            <person name="Cournoyer B."/>
            <person name="Cruveiller S."/>
            <person name="Daubin V."/>
            <person name="Demange N."/>
            <person name="Francino M.P."/>
            <person name="Goltsman E."/>
            <person name="Huang Y."/>
            <person name="Kopp O.R."/>
            <person name="Labarre L."/>
            <person name="Lapidus A."/>
            <person name="Lavire C."/>
            <person name="Marechal J."/>
            <person name="Martinez M."/>
            <person name="Mastronunzio J.E."/>
            <person name="Mullin B.C."/>
            <person name="Niemann J."/>
            <person name="Pujic P."/>
            <person name="Rawnsley T."/>
            <person name="Rouy Z."/>
            <person name="Schenowitz C."/>
            <person name="Sellstedt A."/>
            <person name="Tavares F."/>
            <person name="Tomkins J.P."/>
            <person name="Vallenet D."/>
            <person name="Valverde C."/>
            <person name="Wall L.G."/>
            <person name="Wang Y."/>
            <person name="Medigue C."/>
            <person name="Benson D.R."/>
        </authorList>
    </citation>
    <scope>NUCLEOTIDE SEQUENCE [LARGE SCALE GENOMIC DNA]</scope>
    <source>
        <strain evidence="11">DSM 45818 / CECT 9043 / CcI3</strain>
    </source>
</reference>
<feature type="domain" description="Protein kinase" evidence="9">
    <location>
        <begin position="56"/>
        <end position="306"/>
    </location>
</feature>
<dbReference type="InterPro" id="IPR019775">
    <property type="entry name" value="WD40_repeat_CS"/>
</dbReference>
<dbReference type="SUPFAM" id="SSF50978">
    <property type="entry name" value="WD40 repeat-like"/>
    <property type="match status" value="1"/>
</dbReference>
<evidence type="ECO:0000256" key="7">
    <source>
        <dbReference type="SAM" id="MobiDB-lite"/>
    </source>
</evidence>
<dbReference type="GO" id="GO:0004674">
    <property type="term" value="F:protein serine/threonine kinase activity"/>
    <property type="evidence" value="ECO:0007669"/>
    <property type="project" value="UniProtKB-KW"/>
</dbReference>
<dbReference type="InterPro" id="IPR008271">
    <property type="entry name" value="Ser/Thr_kinase_AS"/>
</dbReference>
<dbReference type="PROSITE" id="PS00107">
    <property type="entry name" value="PROTEIN_KINASE_ATP"/>
    <property type="match status" value="1"/>
</dbReference>
<dbReference type="eggNOG" id="COG0515">
    <property type="taxonomic scope" value="Bacteria"/>
</dbReference>
<evidence type="ECO:0000256" key="5">
    <source>
        <dbReference type="PROSITE-ProRule" id="PRU00221"/>
    </source>
</evidence>
<dbReference type="Gene3D" id="3.30.200.20">
    <property type="entry name" value="Phosphorylase Kinase, domain 1"/>
    <property type="match status" value="1"/>
</dbReference>
<dbReference type="KEGG" id="fra:Francci3_3256"/>
<gene>
    <name evidence="10" type="ordered locus">Francci3_3256</name>
</gene>
<dbReference type="Pfam" id="PF00069">
    <property type="entry name" value="Pkinase"/>
    <property type="match status" value="1"/>
</dbReference>
<dbReference type="SMART" id="SM00320">
    <property type="entry name" value="WD40"/>
    <property type="match status" value="7"/>
</dbReference>
<evidence type="ECO:0000256" key="6">
    <source>
        <dbReference type="PROSITE-ProRule" id="PRU10141"/>
    </source>
</evidence>
<dbReference type="CDD" id="cd00200">
    <property type="entry name" value="WD40"/>
    <property type="match status" value="1"/>
</dbReference>